<comment type="caution">
    <text evidence="5">The sequence shown here is derived from an EMBL/GenBank/DDBJ whole genome shotgun (WGS) entry which is preliminary data.</text>
</comment>
<feature type="transmembrane region" description="Helical" evidence="3">
    <location>
        <begin position="139"/>
        <end position="157"/>
    </location>
</feature>
<dbReference type="InterPro" id="IPR011990">
    <property type="entry name" value="TPR-like_helical_dom_sf"/>
</dbReference>
<gene>
    <name evidence="5" type="ORF">EV148_103125</name>
</gene>
<dbReference type="SUPFAM" id="SSF46894">
    <property type="entry name" value="C-terminal effector domain of the bipartite response regulators"/>
    <property type="match status" value="1"/>
</dbReference>
<dbReference type="InterPro" id="IPR036388">
    <property type="entry name" value="WH-like_DNA-bd_sf"/>
</dbReference>
<dbReference type="EMBL" id="SLWQ01000003">
    <property type="protein sequence ID" value="TCO41205.1"/>
    <property type="molecule type" value="Genomic_DNA"/>
</dbReference>
<dbReference type="Gene3D" id="1.25.40.10">
    <property type="entry name" value="Tetratricopeptide repeat domain"/>
    <property type="match status" value="2"/>
</dbReference>
<proteinExistence type="predicted"/>
<dbReference type="GO" id="GO:0000160">
    <property type="term" value="P:phosphorelay signal transduction system"/>
    <property type="evidence" value="ECO:0007669"/>
    <property type="project" value="InterPro"/>
</dbReference>
<dbReference type="PROSITE" id="PS51755">
    <property type="entry name" value="OMPR_PHOB"/>
    <property type="match status" value="1"/>
</dbReference>
<sequence length="778" mass="81959">MATPLIRFGAFRLDPQARELFENGERVDLPLSTIDCLIHLVRHRDRPVGRDELAAAVWGRVDVSEVSLSHAIVRLRRRLGDDGNAQRVIRTVPRLGYRWVMPGTVEEAAAPAAPAPAPPPALAVAPPAAPVPARASQGVVAVVVGVVLAVALAAIVWRTREQAAAPSPALPATADSALVLPVQVDADAEWAWLRLGLMDLVATQLRRGGLATTPSETVVAQVQARGDGGVDLPAAWRISPRIAREHGQWHLRLEARGEARELAIDARAADPLRAARDAAAELLIKLGHAPPPDDRGDDALAVASLRQRANAALLANQFDVARRLVEQAPAGLQASPEIALIRAKLAFYSGAYDESVQQAAALLAQLPAQADAGLRARVANTLASAQFRLARLDDAERTYADAIRIARDAHAPDVLAHAYLGRGGVASQRARLEEAAADFGRARTLFEAGNDPLGVAAIDLNLAINAMQRGQPATALPLLERVRTRLRALAAVDALAATEVTLVEAQLALLDHDGALATSAAFVAAGNEDGNPRRRWQFTFARAAALAGSGRLDEADVLLARLRDASDPGADAIARALAESLSGEIALARGEPARAAEYAAGALTPVLDAFNHEQYVQAWCVRIRALQRAGAVADAAAELERLRARVLSPGDGVAADPGAEVLLALAGAEQAEAERRPELALRRYADAMARATARAVPEELVRVGAPYVRALVAAGRADEAASVHGRIAAWADRDLRAAWSAALVYHALGRPAAADGALARARALAGERSVAALETALR</sequence>
<name>A0A4R2IEW4_9GAMM</name>
<dbReference type="InterPro" id="IPR016032">
    <property type="entry name" value="Sig_transdc_resp-reg_C-effctor"/>
</dbReference>
<feature type="domain" description="OmpR/PhoB-type" evidence="4">
    <location>
        <begin position="3"/>
        <end position="101"/>
    </location>
</feature>
<evidence type="ECO:0000313" key="6">
    <source>
        <dbReference type="Proteomes" id="UP000294862"/>
    </source>
</evidence>
<protein>
    <submittedName>
        <fullName evidence="5">DNA-binding winged helix-turn-helix (WHTH) protein</fullName>
    </submittedName>
</protein>
<dbReference type="Gene3D" id="1.10.10.10">
    <property type="entry name" value="Winged helix-like DNA-binding domain superfamily/Winged helix DNA-binding domain"/>
    <property type="match status" value="1"/>
</dbReference>
<organism evidence="5 6">
    <name type="scientific">Dokdonella fugitiva</name>
    <dbReference type="NCBI Taxonomy" id="328517"/>
    <lineage>
        <taxon>Bacteria</taxon>
        <taxon>Pseudomonadati</taxon>
        <taxon>Pseudomonadota</taxon>
        <taxon>Gammaproteobacteria</taxon>
        <taxon>Lysobacterales</taxon>
        <taxon>Rhodanobacteraceae</taxon>
        <taxon>Dokdonella</taxon>
    </lineage>
</organism>
<evidence type="ECO:0000313" key="5">
    <source>
        <dbReference type="EMBL" id="TCO41205.1"/>
    </source>
</evidence>
<evidence type="ECO:0000259" key="4">
    <source>
        <dbReference type="PROSITE" id="PS51755"/>
    </source>
</evidence>
<feature type="DNA-binding region" description="OmpR/PhoB-type" evidence="2">
    <location>
        <begin position="3"/>
        <end position="101"/>
    </location>
</feature>
<keyword evidence="3" id="KW-0812">Transmembrane</keyword>
<dbReference type="SMART" id="SM00862">
    <property type="entry name" value="Trans_reg_C"/>
    <property type="match status" value="1"/>
</dbReference>
<dbReference type="Pfam" id="PF00486">
    <property type="entry name" value="Trans_reg_C"/>
    <property type="match status" value="1"/>
</dbReference>
<dbReference type="SUPFAM" id="SSF48452">
    <property type="entry name" value="TPR-like"/>
    <property type="match status" value="2"/>
</dbReference>
<dbReference type="InterPro" id="IPR001867">
    <property type="entry name" value="OmpR/PhoB-type_DNA-bd"/>
</dbReference>
<dbReference type="Proteomes" id="UP000294862">
    <property type="component" value="Unassembled WGS sequence"/>
</dbReference>
<evidence type="ECO:0000256" key="2">
    <source>
        <dbReference type="PROSITE-ProRule" id="PRU01091"/>
    </source>
</evidence>
<evidence type="ECO:0000256" key="1">
    <source>
        <dbReference type="ARBA" id="ARBA00023125"/>
    </source>
</evidence>
<dbReference type="GO" id="GO:0003677">
    <property type="term" value="F:DNA binding"/>
    <property type="evidence" value="ECO:0007669"/>
    <property type="project" value="UniProtKB-UniRule"/>
</dbReference>
<dbReference type="GO" id="GO:0006355">
    <property type="term" value="P:regulation of DNA-templated transcription"/>
    <property type="evidence" value="ECO:0007669"/>
    <property type="project" value="InterPro"/>
</dbReference>
<reference evidence="5 6" key="1">
    <citation type="journal article" date="2015" name="Stand. Genomic Sci.">
        <title>Genomic Encyclopedia of Bacterial and Archaeal Type Strains, Phase III: the genomes of soil and plant-associated and newly described type strains.</title>
        <authorList>
            <person name="Whitman W.B."/>
            <person name="Woyke T."/>
            <person name="Klenk H.P."/>
            <person name="Zhou Y."/>
            <person name="Lilburn T.G."/>
            <person name="Beck B.J."/>
            <person name="De Vos P."/>
            <person name="Vandamme P."/>
            <person name="Eisen J.A."/>
            <person name="Garrity G."/>
            <person name="Hugenholtz P."/>
            <person name="Kyrpides N.C."/>
        </authorList>
    </citation>
    <scope>NUCLEOTIDE SEQUENCE [LARGE SCALE GENOMIC DNA]</scope>
    <source>
        <strain evidence="5 6">A3</strain>
    </source>
</reference>
<dbReference type="CDD" id="cd00383">
    <property type="entry name" value="trans_reg_C"/>
    <property type="match status" value="1"/>
</dbReference>
<dbReference type="AlphaFoldDB" id="A0A4R2IEW4"/>
<keyword evidence="3" id="KW-0472">Membrane</keyword>
<keyword evidence="6" id="KW-1185">Reference proteome</keyword>
<evidence type="ECO:0000256" key="3">
    <source>
        <dbReference type="SAM" id="Phobius"/>
    </source>
</evidence>
<keyword evidence="1 2" id="KW-0238">DNA-binding</keyword>
<accession>A0A4R2IEW4</accession>
<keyword evidence="3" id="KW-1133">Transmembrane helix</keyword>